<dbReference type="OrthoDB" id="9813814at2"/>
<sequence>MQFTDHRPTMAIVDLAAIRHNVQHVLETLSADQKLYATVKANAYGHGSVPVSKAALEAGATGLLVATVDEAIELREANITSVPIIVLGLTDPRGIAEILHYQITVTVAHPSWFDQAYRQLEQTDQLDLLKHHRLICHLPLDTGMGRIGLRTCDEIEMFHQAVSQLDWVDWQGVFTHFSTAGGGPADYIEHQLNQWNSLLESVPSSVKERHFANTAMGIWHNDSAWLAAHQTQKSDIIRFGIGMYGIDPKDQLDNGTQYTLQPALELVSELVYVKQVPAGQSISYGATYTTESDEWIGTIPIGYADGWLRHYREVTLSVKGQPCPVLGVINMDQLMIRLPENYPVGTSVILISPETQSNNSASNIAKQVGTIGYEIVTSIGERVPRVYLNE</sequence>
<name>A0A2I1K4Z5_9LACT</name>
<dbReference type="RefSeq" id="WP_101953622.1">
    <property type="nucleotide sequence ID" value="NZ_PKHE01000001.1"/>
</dbReference>
<evidence type="ECO:0000313" key="8">
    <source>
        <dbReference type="EMBL" id="PKY90642.1"/>
    </source>
</evidence>
<dbReference type="GO" id="GO:0008784">
    <property type="term" value="F:alanine racemase activity"/>
    <property type="evidence" value="ECO:0007669"/>
    <property type="project" value="UniProtKB-UniRule"/>
</dbReference>
<comment type="catalytic activity">
    <reaction evidence="4">
        <text>L-alanine = D-alanine</text>
        <dbReference type="Rhea" id="RHEA:20249"/>
        <dbReference type="ChEBI" id="CHEBI:57416"/>
        <dbReference type="ChEBI" id="CHEBI:57972"/>
        <dbReference type="EC" id="5.1.1.1"/>
    </reaction>
</comment>
<dbReference type="CDD" id="cd00430">
    <property type="entry name" value="PLPDE_III_AR"/>
    <property type="match status" value="1"/>
</dbReference>
<evidence type="ECO:0000256" key="5">
    <source>
        <dbReference type="PIRSR" id="PIRSR600821-50"/>
    </source>
</evidence>
<dbReference type="PROSITE" id="PS00395">
    <property type="entry name" value="ALANINE_RACEMASE"/>
    <property type="match status" value="1"/>
</dbReference>
<organism evidence="8 9">
    <name type="scientific">Falseniella ignava</name>
    <dbReference type="NCBI Taxonomy" id="137730"/>
    <lineage>
        <taxon>Bacteria</taxon>
        <taxon>Bacillati</taxon>
        <taxon>Bacillota</taxon>
        <taxon>Bacilli</taxon>
        <taxon>Lactobacillales</taxon>
        <taxon>Aerococcaceae</taxon>
        <taxon>Falseniella</taxon>
    </lineage>
</organism>
<dbReference type="InterPro" id="IPR009006">
    <property type="entry name" value="Ala_racemase/Decarboxylase_C"/>
</dbReference>
<dbReference type="Pfam" id="PF00842">
    <property type="entry name" value="Ala_racemase_C"/>
    <property type="match status" value="1"/>
</dbReference>
<feature type="domain" description="Alanine racemase C-terminal" evidence="7">
    <location>
        <begin position="263"/>
        <end position="388"/>
    </location>
</feature>
<dbReference type="Gene3D" id="3.20.20.10">
    <property type="entry name" value="Alanine racemase"/>
    <property type="match status" value="1"/>
</dbReference>
<dbReference type="SUPFAM" id="SSF50621">
    <property type="entry name" value="Alanine racemase C-terminal domain-like"/>
    <property type="match status" value="1"/>
</dbReference>
<dbReference type="NCBIfam" id="TIGR00492">
    <property type="entry name" value="alr"/>
    <property type="match status" value="1"/>
</dbReference>
<dbReference type="InterPro" id="IPR020622">
    <property type="entry name" value="Ala_racemase_pyridoxalP-BS"/>
</dbReference>
<keyword evidence="3 4" id="KW-0413">Isomerase</keyword>
<dbReference type="InterPro" id="IPR029066">
    <property type="entry name" value="PLP-binding_barrel"/>
</dbReference>
<evidence type="ECO:0000256" key="1">
    <source>
        <dbReference type="ARBA" id="ARBA00001933"/>
    </source>
</evidence>
<evidence type="ECO:0000256" key="4">
    <source>
        <dbReference type="HAMAP-Rule" id="MF_01201"/>
    </source>
</evidence>
<dbReference type="EMBL" id="PKHE01000001">
    <property type="protein sequence ID" value="PKY90642.1"/>
    <property type="molecule type" value="Genomic_DNA"/>
</dbReference>
<keyword evidence="2 4" id="KW-0663">Pyridoxal phosphate</keyword>
<dbReference type="InterPro" id="IPR001608">
    <property type="entry name" value="Ala_racemase_N"/>
</dbReference>
<evidence type="ECO:0000256" key="2">
    <source>
        <dbReference type="ARBA" id="ARBA00022898"/>
    </source>
</evidence>
<gene>
    <name evidence="8" type="primary">alr</name>
    <name evidence="8" type="ORF">CYJ57_00260</name>
</gene>
<evidence type="ECO:0000256" key="3">
    <source>
        <dbReference type="ARBA" id="ARBA00023235"/>
    </source>
</evidence>
<dbReference type="UniPathway" id="UPA00042">
    <property type="reaction ID" value="UER00497"/>
</dbReference>
<dbReference type="Gene3D" id="2.40.37.10">
    <property type="entry name" value="Lyase, Ornithine Decarboxylase, Chain A, domain 1"/>
    <property type="match status" value="1"/>
</dbReference>
<protein>
    <recommendedName>
        <fullName evidence="4">Alanine racemase</fullName>
        <ecNumber evidence="4">5.1.1.1</ecNumber>
    </recommendedName>
</protein>
<evidence type="ECO:0000313" key="9">
    <source>
        <dbReference type="Proteomes" id="UP000234384"/>
    </source>
</evidence>
<dbReference type="GO" id="GO:0030632">
    <property type="term" value="P:D-alanine biosynthetic process"/>
    <property type="evidence" value="ECO:0007669"/>
    <property type="project" value="UniProtKB-UniRule"/>
</dbReference>
<dbReference type="EC" id="5.1.1.1" evidence="4"/>
<dbReference type="FunFam" id="3.20.20.10:FF:000002">
    <property type="entry name" value="Alanine racemase"/>
    <property type="match status" value="1"/>
</dbReference>
<dbReference type="HAMAP" id="MF_01201">
    <property type="entry name" value="Ala_racemase"/>
    <property type="match status" value="1"/>
</dbReference>
<dbReference type="GO" id="GO:0030170">
    <property type="term" value="F:pyridoxal phosphate binding"/>
    <property type="evidence" value="ECO:0007669"/>
    <property type="project" value="UniProtKB-UniRule"/>
</dbReference>
<dbReference type="PANTHER" id="PTHR30511:SF0">
    <property type="entry name" value="ALANINE RACEMASE, CATABOLIC-RELATED"/>
    <property type="match status" value="1"/>
</dbReference>
<reference evidence="8 9" key="1">
    <citation type="submission" date="2017-12" db="EMBL/GenBank/DDBJ databases">
        <title>Phylogenetic diversity of female urinary microbiome.</title>
        <authorList>
            <person name="Thomas-White K."/>
            <person name="Wolfe A.J."/>
        </authorList>
    </citation>
    <scope>NUCLEOTIDE SEQUENCE [LARGE SCALE GENOMIC DNA]</scope>
    <source>
        <strain evidence="8 9">UMB0898</strain>
    </source>
</reference>
<accession>A0A2I1K4Z5</accession>
<dbReference type="InterPro" id="IPR011079">
    <property type="entry name" value="Ala_racemase_C"/>
</dbReference>
<comment type="cofactor">
    <cofactor evidence="1 4 5">
        <name>pyridoxal 5'-phosphate</name>
        <dbReference type="ChEBI" id="CHEBI:597326"/>
    </cofactor>
</comment>
<feature type="active site" description="Proton acceptor; specific for L-alanine" evidence="4">
    <location>
        <position position="284"/>
    </location>
</feature>
<feature type="modified residue" description="N6-(pyridoxal phosphate)lysine" evidence="4 5">
    <location>
        <position position="40"/>
    </location>
</feature>
<dbReference type="GO" id="GO:0009252">
    <property type="term" value="P:peptidoglycan biosynthetic process"/>
    <property type="evidence" value="ECO:0007669"/>
    <property type="project" value="TreeGrafter"/>
</dbReference>
<comment type="function">
    <text evidence="4">Catalyzes the interconversion of L-alanine and D-alanine. May also act on other amino acids.</text>
</comment>
<proteinExistence type="inferred from homology"/>
<dbReference type="GO" id="GO:0005829">
    <property type="term" value="C:cytosol"/>
    <property type="evidence" value="ECO:0007669"/>
    <property type="project" value="TreeGrafter"/>
</dbReference>
<dbReference type="SUPFAM" id="SSF51419">
    <property type="entry name" value="PLP-binding barrel"/>
    <property type="match status" value="1"/>
</dbReference>
<dbReference type="PANTHER" id="PTHR30511">
    <property type="entry name" value="ALANINE RACEMASE"/>
    <property type="match status" value="1"/>
</dbReference>
<comment type="similarity">
    <text evidence="4">Belongs to the alanine racemase family.</text>
</comment>
<dbReference type="SMART" id="SM01005">
    <property type="entry name" value="Ala_racemase_C"/>
    <property type="match status" value="1"/>
</dbReference>
<feature type="binding site" evidence="4 6">
    <location>
        <position position="331"/>
    </location>
    <ligand>
        <name>substrate</name>
    </ligand>
</feature>
<comment type="pathway">
    <text evidence="4">Amino-acid biosynthesis; D-alanine biosynthesis; D-alanine from L-alanine: step 1/1.</text>
</comment>
<evidence type="ECO:0000256" key="6">
    <source>
        <dbReference type="PIRSR" id="PIRSR600821-52"/>
    </source>
</evidence>
<dbReference type="AlphaFoldDB" id="A0A2I1K4Z5"/>
<dbReference type="PRINTS" id="PR00992">
    <property type="entry name" value="ALARACEMASE"/>
</dbReference>
<dbReference type="InterPro" id="IPR000821">
    <property type="entry name" value="Ala_racemase"/>
</dbReference>
<feature type="active site" description="Proton acceptor; specific for D-alanine" evidence="4">
    <location>
        <position position="40"/>
    </location>
</feature>
<comment type="caution">
    <text evidence="8">The sequence shown here is derived from an EMBL/GenBank/DDBJ whole genome shotgun (WGS) entry which is preliminary data.</text>
</comment>
<dbReference type="Proteomes" id="UP000234384">
    <property type="component" value="Unassembled WGS sequence"/>
</dbReference>
<feature type="binding site" evidence="4 6">
    <location>
        <position position="146"/>
    </location>
    <ligand>
        <name>substrate</name>
    </ligand>
</feature>
<evidence type="ECO:0000259" key="7">
    <source>
        <dbReference type="SMART" id="SM01005"/>
    </source>
</evidence>
<dbReference type="Pfam" id="PF01168">
    <property type="entry name" value="Ala_racemase_N"/>
    <property type="match status" value="1"/>
</dbReference>